<dbReference type="Pfam" id="PF12223">
    <property type="entry name" value="DUF3602"/>
    <property type="match status" value="1"/>
</dbReference>
<dbReference type="PANTHER" id="PTHR34693">
    <property type="entry name" value="PROTEIN PAR32"/>
    <property type="match status" value="1"/>
</dbReference>
<dbReference type="EMBL" id="JAVRRD010000008">
    <property type="protein sequence ID" value="KAK5055927.1"/>
    <property type="molecule type" value="Genomic_DNA"/>
</dbReference>
<evidence type="ECO:0008006" key="4">
    <source>
        <dbReference type="Google" id="ProtNLM"/>
    </source>
</evidence>
<accession>A0AAV9NIK2</accession>
<dbReference type="PANTHER" id="PTHR34693:SF3">
    <property type="match status" value="1"/>
</dbReference>
<dbReference type="GeneID" id="89980620"/>
<evidence type="ECO:0000256" key="1">
    <source>
        <dbReference type="SAM" id="MobiDB-lite"/>
    </source>
</evidence>
<evidence type="ECO:0000313" key="3">
    <source>
        <dbReference type="Proteomes" id="UP001358417"/>
    </source>
</evidence>
<dbReference type="Proteomes" id="UP001358417">
    <property type="component" value="Unassembled WGS sequence"/>
</dbReference>
<gene>
    <name evidence="2" type="ORF">LTR84_012477</name>
</gene>
<dbReference type="RefSeq" id="XP_064707897.1">
    <property type="nucleotide sequence ID" value="XM_064855997.1"/>
</dbReference>
<feature type="region of interest" description="Disordered" evidence="1">
    <location>
        <begin position="1"/>
        <end position="88"/>
    </location>
</feature>
<comment type="caution">
    <text evidence="2">The sequence shown here is derived from an EMBL/GenBank/DDBJ whole genome shotgun (WGS) entry which is preliminary data.</text>
</comment>
<dbReference type="InterPro" id="IPR053203">
    <property type="entry name" value="Cisplatin_resist-associated"/>
</dbReference>
<name>A0AAV9NIK2_9EURO</name>
<feature type="compositionally biased region" description="Polar residues" evidence="1">
    <location>
        <begin position="11"/>
        <end position="23"/>
    </location>
</feature>
<dbReference type="InterPro" id="IPR022024">
    <property type="entry name" value="DUF3602"/>
</dbReference>
<proteinExistence type="predicted"/>
<dbReference type="AlphaFoldDB" id="A0AAV9NIK2"/>
<sequence>MAHTHDGSVEPNLSTGEQTTMAANVSHGRGGAANIGPDDTPYTDGEIVREGPTGNQGDGPYSAGRGGAGNIDKDGVAAGGTPHDTEIVPETATRIVKEESHHVGRGGAGNEQHVHEKKPSILDKLKKIFK</sequence>
<protein>
    <recommendedName>
        <fullName evidence="4">Hypervirulence associated protein TUDOR domain-containing protein</fullName>
    </recommendedName>
</protein>
<reference evidence="2 3" key="1">
    <citation type="submission" date="2023-08" db="EMBL/GenBank/DDBJ databases">
        <title>Black Yeasts Isolated from many extreme environments.</title>
        <authorList>
            <person name="Coleine C."/>
            <person name="Stajich J.E."/>
            <person name="Selbmann L."/>
        </authorList>
    </citation>
    <scope>NUCLEOTIDE SEQUENCE [LARGE SCALE GENOMIC DNA]</scope>
    <source>
        <strain evidence="2 3">CCFEE 5792</strain>
    </source>
</reference>
<organism evidence="2 3">
    <name type="scientific">Exophiala bonariae</name>
    <dbReference type="NCBI Taxonomy" id="1690606"/>
    <lineage>
        <taxon>Eukaryota</taxon>
        <taxon>Fungi</taxon>
        <taxon>Dikarya</taxon>
        <taxon>Ascomycota</taxon>
        <taxon>Pezizomycotina</taxon>
        <taxon>Eurotiomycetes</taxon>
        <taxon>Chaetothyriomycetidae</taxon>
        <taxon>Chaetothyriales</taxon>
        <taxon>Herpotrichiellaceae</taxon>
        <taxon>Exophiala</taxon>
    </lineage>
</organism>
<keyword evidence="3" id="KW-1185">Reference proteome</keyword>
<evidence type="ECO:0000313" key="2">
    <source>
        <dbReference type="EMBL" id="KAK5055927.1"/>
    </source>
</evidence>